<feature type="transmembrane region" description="Helical" evidence="1">
    <location>
        <begin position="28"/>
        <end position="46"/>
    </location>
</feature>
<gene>
    <name evidence="2" type="ORF">GGQ72_000447</name>
</gene>
<evidence type="ECO:0000313" key="3">
    <source>
        <dbReference type="Proteomes" id="UP000519897"/>
    </source>
</evidence>
<feature type="transmembrane region" description="Helical" evidence="1">
    <location>
        <begin position="113"/>
        <end position="132"/>
    </location>
</feature>
<dbReference type="Pfam" id="PF06772">
    <property type="entry name" value="LtrA"/>
    <property type="match status" value="1"/>
</dbReference>
<feature type="transmembrane region" description="Helical" evidence="1">
    <location>
        <begin position="314"/>
        <end position="335"/>
    </location>
</feature>
<keyword evidence="1" id="KW-0812">Transmembrane</keyword>
<feature type="transmembrane region" description="Helical" evidence="1">
    <location>
        <begin position="170"/>
        <end position="190"/>
    </location>
</feature>
<dbReference type="AlphaFoldDB" id="A0A7W6LCT0"/>
<reference evidence="2 3" key="1">
    <citation type="submission" date="2020-08" db="EMBL/GenBank/DDBJ databases">
        <title>Genomic Encyclopedia of Type Strains, Phase IV (KMG-IV): sequencing the most valuable type-strain genomes for metagenomic binning, comparative biology and taxonomic classification.</title>
        <authorList>
            <person name="Goeker M."/>
        </authorList>
    </citation>
    <scope>NUCLEOTIDE SEQUENCE [LARGE SCALE GENOMIC DNA]</scope>
    <source>
        <strain evidence="2 3">DSM 29514</strain>
    </source>
</reference>
<feature type="transmembrane region" description="Helical" evidence="1">
    <location>
        <begin position="87"/>
        <end position="107"/>
    </location>
</feature>
<feature type="transmembrane region" description="Helical" evidence="1">
    <location>
        <begin position="365"/>
        <end position="383"/>
    </location>
</feature>
<feature type="transmembrane region" description="Helical" evidence="1">
    <location>
        <begin position="236"/>
        <end position="258"/>
    </location>
</feature>
<accession>A0A7W6LCT0</accession>
<keyword evidence="3" id="KW-1185">Reference proteome</keyword>
<dbReference type="PANTHER" id="PTHR36840">
    <property type="entry name" value="BLL5714 PROTEIN"/>
    <property type="match status" value="1"/>
</dbReference>
<keyword evidence="1" id="KW-1133">Transmembrane helix</keyword>
<sequence>MAHTDTKADDHWVKDGDQRERTVGFPELFFDLVFVFALIQLSHFIVEDFTLAGLTEGGVFALALWWVWIHTAWVTNRLDPERMPVRALLFGLMFLGLLMSSAIPKAFEERGLMFAATYVAMQLGRSLFAIYAFNGVMENVRRNFVRVSLWFALSAILWIWGALSDPHARLIIWYGALLLEFLAPELRFVVPGYGRSTTEDWDISGEHMAERCGLFVMICLGESILATGRSFSDQDISPLIVVILAGSFLATGLMWWIYFHFGHEKASQEIEESDEPGEVALHVFTYAHIPVVAGIILCAVAAEHLIAHPVETGGLARALVICGGPMVFLAGNLWVKRVTTGYLPWSHIAGIAALLALLLVTQGWVTLWTAALAVCILLAVAIWEYRRLGRIPHEADEVGELRGE</sequence>
<feature type="transmembrane region" description="Helical" evidence="1">
    <location>
        <begin position="58"/>
        <end position="75"/>
    </location>
</feature>
<dbReference type="InterPro" id="IPR010640">
    <property type="entry name" value="Low_temperature_requirement_A"/>
</dbReference>
<keyword evidence="1" id="KW-0472">Membrane</keyword>
<evidence type="ECO:0000256" key="1">
    <source>
        <dbReference type="SAM" id="Phobius"/>
    </source>
</evidence>
<proteinExistence type="predicted"/>
<dbReference type="RefSeq" id="WP_165135644.1">
    <property type="nucleotide sequence ID" value="NZ_CP049250.1"/>
</dbReference>
<protein>
    <submittedName>
        <fullName evidence="2">Low temperature requirement protein LtrA</fullName>
    </submittedName>
</protein>
<name>A0A7W6LCT0_9HYPH</name>
<dbReference type="EMBL" id="JACIEC010000001">
    <property type="protein sequence ID" value="MBB4141948.1"/>
    <property type="molecule type" value="Genomic_DNA"/>
</dbReference>
<organism evidence="2 3">
    <name type="scientific">Rhizobium rhizoryzae</name>
    <dbReference type="NCBI Taxonomy" id="451876"/>
    <lineage>
        <taxon>Bacteria</taxon>
        <taxon>Pseudomonadati</taxon>
        <taxon>Pseudomonadota</taxon>
        <taxon>Alphaproteobacteria</taxon>
        <taxon>Hyphomicrobiales</taxon>
        <taxon>Rhizobiaceae</taxon>
        <taxon>Rhizobium/Agrobacterium group</taxon>
        <taxon>Rhizobium</taxon>
    </lineage>
</organism>
<feature type="transmembrane region" description="Helical" evidence="1">
    <location>
        <begin position="279"/>
        <end position="302"/>
    </location>
</feature>
<evidence type="ECO:0000313" key="2">
    <source>
        <dbReference type="EMBL" id="MBB4141948.1"/>
    </source>
</evidence>
<dbReference type="PANTHER" id="PTHR36840:SF1">
    <property type="entry name" value="BLL5714 PROTEIN"/>
    <property type="match status" value="1"/>
</dbReference>
<comment type="caution">
    <text evidence="2">The sequence shown here is derived from an EMBL/GenBank/DDBJ whole genome shotgun (WGS) entry which is preliminary data.</text>
</comment>
<dbReference type="Proteomes" id="UP000519897">
    <property type="component" value="Unassembled WGS sequence"/>
</dbReference>
<feature type="transmembrane region" description="Helical" evidence="1">
    <location>
        <begin position="144"/>
        <end position="164"/>
    </location>
</feature>